<keyword evidence="1" id="KW-0472">Membrane</keyword>
<evidence type="ECO:0000256" key="1">
    <source>
        <dbReference type="SAM" id="Phobius"/>
    </source>
</evidence>
<reference evidence="2" key="1">
    <citation type="submission" date="2022-06" db="EMBL/GenBank/DDBJ databases">
        <authorList>
            <consortium name="SYNGENTA / RWTH Aachen University"/>
        </authorList>
    </citation>
    <scope>NUCLEOTIDE SEQUENCE</scope>
</reference>
<evidence type="ECO:0000313" key="2">
    <source>
        <dbReference type="EMBL" id="CAH7682104.1"/>
    </source>
</evidence>
<dbReference type="Proteomes" id="UP001153365">
    <property type="component" value="Unassembled WGS sequence"/>
</dbReference>
<proteinExistence type="predicted"/>
<keyword evidence="1" id="KW-1133">Transmembrane helix</keyword>
<protein>
    <submittedName>
        <fullName evidence="2">Expressed protein</fullName>
    </submittedName>
</protein>
<dbReference type="EMBL" id="CALTRL010003857">
    <property type="protein sequence ID" value="CAH7682104.1"/>
    <property type="molecule type" value="Genomic_DNA"/>
</dbReference>
<comment type="caution">
    <text evidence="2">The sequence shown here is derived from an EMBL/GenBank/DDBJ whole genome shotgun (WGS) entry which is preliminary data.</text>
</comment>
<gene>
    <name evidence="2" type="ORF">PPACK8108_LOCUS14810</name>
</gene>
<dbReference type="AlphaFoldDB" id="A0AAV0B7T0"/>
<feature type="transmembrane region" description="Helical" evidence="1">
    <location>
        <begin position="12"/>
        <end position="31"/>
    </location>
</feature>
<name>A0AAV0B7T0_PHAPC</name>
<evidence type="ECO:0000313" key="3">
    <source>
        <dbReference type="Proteomes" id="UP001153365"/>
    </source>
</evidence>
<organism evidence="2 3">
    <name type="scientific">Phakopsora pachyrhizi</name>
    <name type="common">Asian soybean rust disease fungus</name>
    <dbReference type="NCBI Taxonomy" id="170000"/>
    <lineage>
        <taxon>Eukaryota</taxon>
        <taxon>Fungi</taxon>
        <taxon>Dikarya</taxon>
        <taxon>Basidiomycota</taxon>
        <taxon>Pucciniomycotina</taxon>
        <taxon>Pucciniomycetes</taxon>
        <taxon>Pucciniales</taxon>
        <taxon>Phakopsoraceae</taxon>
        <taxon>Phakopsora</taxon>
    </lineage>
</organism>
<keyword evidence="1" id="KW-0812">Transmembrane</keyword>
<feature type="transmembrane region" description="Helical" evidence="1">
    <location>
        <begin position="164"/>
        <end position="184"/>
    </location>
</feature>
<sequence length="297" mass="34139">MMISSTFSKMYILTFISIIPGIFSALVNSIYNLNNLKFIYSPDGAWKFEKSFAWTEVYNASVQMSFEGSGIYLDLIYKKQLKRSEEANSKLVMIKFNDSKIVELSKNSLSGNQMWRSKQLAHGKYNLQLWNKNLDQVITGTNSYFGFQAFIVLNDPSTKRIPNFIWWISLWFVLVSTIIIGGIYKSIKFWSHRRWAESGEKNGPRRWHIINSRTIKSNLAGLSPVRTTKFEMITPFSLPSPDSDSLSSFTQPKVSFPKSGFDNFILASNDLLPNEPQEAHQTDRVTEKIILSPPFWP</sequence>
<keyword evidence="3" id="KW-1185">Reference proteome</keyword>
<accession>A0AAV0B7T0</accession>